<dbReference type="InterPro" id="IPR004308">
    <property type="entry name" value="GCS"/>
</dbReference>
<accession>A0ABD2M436</accession>
<organism evidence="1 2">
    <name type="scientific">Heterodera trifolii</name>
    <dbReference type="NCBI Taxonomy" id="157864"/>
    <lineage>
        <taxon>Eukaryota</taxon>
        <taxon>Metazoa</taxon>
        <taxon>Ecdysozoa</taxon>
        <taxon>Nematoda</taxon>
        <taxon>Chromadorea</taxon>
        <taxon>Rhabditida</taxon>
        <taxon>Tylenchina</taxon>
        <taxon>Tylenchomorpha</taxon>
        <taxon>Tylenchoidea</taxon>
        <taxon>Heteroderidae</taxon>
        <taxon>Heteroderinae</taxon>
        <taxon>Heterodera</taxon>
    </lineage>
</organism>
<dbReference type="Pfam" id="PF03074">
    <property type="entry name" value="GCS"/>
    <property type="match status" value="1"/>
</dbReference>
<proteinExistence type="predicted"/>
<dbReference type="Proteomes" id="UP001620626">
    <property type="component" value="Unassembled WGS sequence"/>
</dbReference>
<keyword evidence="2" id="KW-1185">Reference proteome</keyword>
<reference evidence="1 2" key="1">
    <citation type="submission" date="2024-10" db="EMBL/GenBank/DDBJ databases">
        <authorList>
            <person name="Kim D."/>
        </authorList>
    </citation>
    <scope>NUCLEOTIDE SEQUENCE [LARGE SCALE GENOMIC DNA]</scope>
    <source>
        <strain evidence="1">BH-2024</strain>
    </source>
</reference>
<evidence type="ECO:0000313" key="1">
    <source>
        <dbReference type="EMBL" id="KAL3122211.1"/>
    </source>
</evidence>
<dbReference type="AlphaFoldDB" id="A0ABD2M436"/>
<gene>
    <name evidence="1" type="ORF">niasHT_002091</name>
</gene>
<name>A0ABD2M436_9BILA</name>
<comment type="caution">
    <text evidence="1">The sequence shown here is derived from an EMBL/GenBank/DDBJ whole genome shotgun (WGS) entry which is preliminary data.</text>
</comment>
<evidence type="ECO:0000313" key="2">
    <source>
        <dbReference type="Proteomes" id="UP001620626"/>
    </source>
</evidence>
<protein>
    <submittedName>
        <fullName evidence="1">Uncharacterized protein</fullName>
    </submittedName>
</protein>
<sequence length="131" mass="14446">MQRAVRRDAISTQKLYFRKTLAHCWHTPEGKPCPGGCLPTEPEPYGNNVAEMSTDEIVNGNTDFPGLVPQMFKLLNTADVNMDTRLALAAIEAGMNLMVLPVPCPREVMDNRCAVTGPIDANGEKRWCSNI</sequence>
<dbReference type="EMBL" id="JBICBT010000151">
    <property type="protein sequence ID" value="KAL3122211.1"/>
    <property type="molecule type" value="Genomic_DNA"/>
</dbReference>